<name>A0A1H0RWN5_9BACT</name>
<keyword evidence="5 6" id="KW-0472">Membrane</keyword>
<sequence length="247" mass="27771">MGNITVIGFRPGKSLLHRLDPRTKQFFIVVLSLASLTGSVSFLGAATLVLVFLVYATGLRLLRILYEIRFFLFFLAMVFVVRTITFTGEWMVAVSSPAVIGDAVVVCWRLLLVVFMCLLLMATTRIADMRAALIWILRPLPLVNENVAATMVGLLVRFLPLILLQAGETGEALKARGIEKQKNPVKRLTRLTIPLFRRVFLRADELVDTMQARCYSEHRTTPRLRFHQLDLVAAGGVFVMCLTVFFP</sequence>
<feature type="transmembrane region" description="Helical" evidence="6">
    <location>
        <begin position="26"/>
        <end position="56"/>
    </location>
</feature>
<keyword evidence="3 6" id="KW-0812">Transmembrane</keyword>
<keyword evidence="8" id="KW-1185">Reference proteome</keyword>
<evidence type="ECO:0000313" key="7">
    <source>
        <dbReference type="EMBL" id="SDP33817.1"/>
    </source>
</evidence>
<gene>
    <name evidence="7" type="ORF">SAMN05660330_02455</name>
</gene>
<evidence type="ECO:0000256" key="3">
    <source>
        <dbReference type="ARBA" id="ARBA00022692"/>
    </source>
</evidence>
<proteinExistence type="predicted"/>
<dbReference type="PANTHER" id="PTHR34857:SF2">
    <property type="entry name" value="SLL0384 PROTEIN"/>
    <property type="match status" value="1"/>
</dbReference>
<dbReference type="CDD" id="cd16914">
    <property type="entry name" value="EcfT"/>
    <property type="match status" value="1"/>
</dbReference>
<organism evidence="7 8">
    <name type="scientific">Desulforhopalus singaporensis</name>
    <dbReference type="NCBI Taxonomy" id="91360"/>
    <lineage>
        <taxon>Bacteria</taxon>
        <taxon>Pseudomonadati</taxon>
        <taxon>Thermodesulfobacteriota</taxon>
        <taxon>Desulfobulbia</taxon>
        <taxon>Desulfobulbales</taxon>
        <taxon>Desulfocapsaceae</taxon>
        <taxon>Desulforhopalus</taxon>
    </lineage>
</organism>
<evidence type="ECO:0000256" key="5">
    <source>
        <dbReference type="ARBA" id="ARBA00023136"/>
    </source>
</evidence>
<dbReference type="InterPro" id="IPR003339">
    <property type="entry name" value="ABC/ECF_trnsptr_transmembrane"/>
</dbReference>
<dbReference type="RefSeq" id="WP_092223219.1">
    <property type="nucleotide sequence ID" value="NZ_FNJI01000016.1"/>
</dbReference>
<feature type="transmembrane region" description="Helical" evidence="6">
    <location>
        <begin position="68"/>
        <end position="86"/>
    </location>
</feature>
<comment type="subcellular location">
    <subcellularLocation>
        <location evidence="1">Membrane</location>
        <topology evidence="1">Multi-pass membrane protein</topology>
    </subcellularLocation>
</comment>
<dbReference type="STRING" id="91360.SAMN05660330_02455"/>
<protein>
    <submittedName>
        <fullName evidence="7">Biotin transport system permease protein</fullName>
    </submittedName>
</protein>
<dbReference type="InterPro" id="IPR051611">
    <property type="entry name" value="ECF_transporter_component"/>
</dbReference>
<reference evidence="7 8" key="1">
    <citation type="submission" date="2016-10" db="EMBL/GenBank/DDBJ databases">
        <authorList>
            <person name="de Groot N.N."/>
        </authorList>
    </citation>
    <scope>NUCLEOTIDE SEQUENCE [LARGE SCALE GENOMIC DNA]</scope>
    <source>
        <strain evidence="7 8">DSM 12130</strain>
    </source>
</reference>
<evidence type="ECO:0000256" key="1">
    <source>
        <dbReference type="ARBA" id="ARBA00004141"/>
    </source>
</evidence>
<accession>A0A1H0RWN5</accession>
<keyword evidence="2" id="KW-1003">Cell membrane</keyword>
<evidence type="ECO:0000313" key="8">
    <source>
        <dbReference type="Proteomes" id="UP000199073"/>
    </source>
</evidence>
<dbReference type="GO" id="GO:0005886">
    <property type="term" value="C:plasma membrane"/>
    <property type="evidence" value="ECO:0007669"/>
    <property type="project" value="UniProtKB-ARBA"/>
</dbReference>
<feature type="transmembrane region" description="Helical" evidence="6">
    <location>
        <begin position="229"/>
        <end position="246"/>
    </location>
</feature>
<dbReference type="EMBL" id="FNJI01000016">
    <property type="protein sequence ID" value="SDP33817.1"/>
    <property type="molecule type" value="Genomic_DNA"/>
</dbReference>
<dbReference type="AlphaFoldDB" id="A0A1H0RWN5"/>
<dbReference type="Proteomes" id="UP000199073">
    <property type="component" value="Unassembled WGS sequence"/>
</dbReference>
<keyword evidence="4 6" id="KW-1133">Transmembrane helix</keyword>
<dbReference type="PANTHER" id="PTHR34857">
    <property type="entry name" value="SLL0384 PROTEIN"/>
    <property type="match status" value="1"/>
</dbReference>
<dbReference type="Pfam" id="PF02361">
    <property type="entry name" value="CbiQ"/>
    <property type="match status" value="1"/>
</dbReference>
<evidence type="ECO:0000256" key="4">
    <source>
        <dbReference type="ARBA" id="ARBA00022989"/>
    </source>
</evidence>
<evidence type="ECO:0000256" key="2">
    <source>
        <dbReference type="ARBA" id="ARBA00022475"/>
    </source>
</evidence>
<feature type="transmembrane region" description="Helical" evidence="6">
    <location>
        <begin position="98"/>
        <end position="121"/>
    </location>
</feature>
<dbReference type="OrthoDB" id="8075495at2"/>
<evidence type="ECO:0000256" key="6">
    <source>
        <dbReference type="SAM" id="Phobius"/>
    </source>
</evidence>